<dbReference type="AlphaFoldDB" id="A0AAV2RAS6"/>
<sequence>MLNIMDIDRASPVATEETPNTLVMQYSVESVNSQLSNIATSEASAFPADVGEPPPYSLTPDIVTPSLVDTQFSYTVEVTDAFSPPMSPMSLDAISSSVQEDTITSLSSHTVLTRLVSVSGSEEVPPPSPRSPSYRAPPPSYKECTKLDIPPPTYESLFEEQVPQKKSNGFFARLKMKALKPLGIITVGIVVSMLLFIGVPVGWFMMHCSIAYNRRGCNHEPPSYIGY</sequence>
<gene>
    <name evidence="3" type="ORF">MNOR_LOCUS21313</name>
</gene>
<dbReference type="EMBL" id="CAXKWB010017081">
    <property type="protein sequence ID" value="CAL4117893.1"/>
    <property type="molecule type" value="Genomic_DNA"/>
</dbReference>
<comment type="caution">
    <text evidence="3">The sequence shown here is derived from an EMBL/GenBank/DDBJ whole genome shotgun (WGS) entry which is preliminary data.</text>
</comment>
<evidence type="ECO:0000256" key="2">
    <source>
        <dbReference type="SAM" id="Phobius"/>
    </source>
</evidence>
<evidence type="ECO:0000313" key="4">
    <source>
        <dbReference type="Proteomes" id="UP001497623"/>
    </source>
</evidence>
<reference evidence="3 4" key="1">
    <citation type="submission" date="2024-05" db="EMBL/GenBank/DDBJ databases">
        <authorList>
            <person name="Wallberg A."/>
        </authorList>
    </citation>
    <scope>NUCLEOTIDE SEQUENCE [LARGE SCALE GENOMIC DNA]</scope>
</reference>
<feature type="compositionally biased region" description="Pro residues" evidence="1">
    <location>
        <begin position="124"/>
        <end position="138"/>
    </location>
</feature>
<evidence type="ECO:0000313" key="3">
    <source>
        <dbReference type="EMBL" id="CAL4117893.1"/>
    </source>
</evidence>
<dbReference type="Proteomes" id="UP001497623">
    <property type="component" value="Unassembled WGS sequence"/>
</dbReference>
<proteinExistence type="predicted"/>
<feature type="transmembrane region" description="Helical" evidence="2">
    <location>
        <begin position="182"/>
        <end position="206"/>
    </location>
</feature>
<keyword evidence="2" id="KW-0812">Transmembrane</keyword>
<organism evidence="3 4">
    <name type="scientific">Meganyctiphanes norvegica</name>
    <name type="common">Northern krill</name>
    <name type="synonym">Thysanopoda norvegica</name>
    <dbReference type="NCBI Taxonomy" id="48144"/>
    <lineage>
        <taxon>Eukaryota</taxon>
        <taxon>Metazoa</taxon>
        <taxon>Ecdysozoa</taxon>
        <taxon>Arthropoda</taxon>
        <taxon>Crustacea</taxon>
        <taxon>Multicrustacea</taxon>
        <taxon>Malacostraca</taxon>
        <taxon>Eumalacostraca</taxon>
        <taxon>Eucarida</taxon>
        <taxon>Euphausiacea</taxon>
        <taxon>Euphausiidae</taxon>
        <taxon>Meganyctiphanes</taxon>
    </lineage>
</organism>
<keyword evidence="2" id="KW-1133">Transmembrane helix</keyword>
<keyword evidence="4" id="KW-1185">Reference proteome</keyword>
<name>A0AAV2RAS6_MEGNR</name>
<evidence type="ECO:0000256" key="1">
    <source>
        <dbReference type="SAM" id="MobiDB-lite"/>
    </source>
</evidence>
<keyword evidence="2" id="KW-0472">Membrane</keyword>
<feature type="region of interest" description="Disordered" evidence="1">
    <location>
        <begin position="118"/>
        <end position="138"/>
    </location>
</feature>
<protein>
    <submittedName>
        <fullName evidence="3">Uncharacterized protein</fullName>
    </submittedName>
</protein>
<accession>A0AAV2RAS6</accession>